<keyword evidence="3" id="KW-1185">Reference proteome</keyword>
<dbReference type="Proteomes" id="UP001317259">
    <property type="component" value="Unassembled WGS sequence"/>
</dbReference>
<feature type="compositionally biased region" description="Low complexity" evidence="1">
    <location>
        <begin position="193"/>
        <end position="211"/>
    </location>
</feature>
<proteinExistence type="predicted"/>
<reference evidence="2 3" key="1">
    <citation type="submission" date="2022-04" db="EMBL/GenBank/DDBJ databases">
        <title>Genome draft of Actinomadura sp. ATCC 31491.</title>
        <authorList>
            <person name="Shi X."/>
            <person name="Du Y."/>
        </authorList>
    </citation>
    <scope>NUCLEOTIDE SEQUENCE [LARGE SCALE GENOMIC DNA]</scope>
    <source>
        <strain evidence="2 3">ATCC 31491</strain>
    </source>
</reference>
<organism evidence="2 3">
    <name type="scientific">Actinomadura luzonensis</name>
    <dbReference type="NCBI Taxonomy" id="2805427"/>
    <lineage>
        <taxon>Bacteria</taxon>
        <taxon>Bacillati</taxon>
        <taxon>Actinomycetota</taxon>
        <taxon>Actinomycetes</taxon>
        <taxon>Streptosporangiales</taxon>
        <taxon>Thermomonosporaceae</taxon>
        <taxon>Actinomadura</taxon>
    </lineage>
</organism>
<name>A0ABT0FVN4_9ACTN</name>
<evidence type="ECO:0000313" key="2">
    <source>
        <dbReference type="EMBL" id="MCK2216394.1"/>
    </source>
</evidence>
<feature type="compositionally biased region" description="Low complexity" evidence="1">
    <location>
        <begin position="153"/>
        <end position="170"/>
    </location>
</feature>
<dbReference type="EMBL" id="JAKRKC020000001">
    <property type="protein sequence ID" value="MCK2216394.1"/>
    <property type="molecule type" value="Genomic_DNA"/>
</dbReference>
<gene>
    <name evidence="2" type="ORF">MF672_021695</name>
</gene>
<accession>A0ABT0FVN4</accession>
<protein>
    <submittedName>
        <fullName evidence="2">Uncharacterized protein</fullName>
    </submittedName>
</protein>
<evidence type="ECO:0000256" key="1">
    <source>
        <dbReference type="SAM" id="MobiDB-lite"/>
    </source>
</evidence>
<dbReference type="RefSeq" id="WP_242379546.1">
    <property type="nucleotide sequence ID" value="NZ_JAKRKC020000001.1"/>
</dbReference>
<evidence type="ECO:0000313" key="3">
    <source>
        <dbReference type="Proteomes" id="UP001317259"/>
    </source>
</evidence>
<feature type="region of interest" description="Disordered" evidence="1">
    <location>
        <begin position="121"/>
        <end position="217"/>
    </location>
</feature>
<sequence length="217" mass="21193">MAIAVTVPAAVVVATVVWWLRRDRTGADAGDGFAAGPPEGRDLGLGLAPEAEAAFLEGLSAYHDAGGALRADWERGVLTAAEPSRPIPLPLLAGEFAALGDAALHDPQSAVAGLLGAITAERPESPHQPPQAGDPAEEPRAAQAEEPPPGADPAPAIESSSDGETSSEEGPVGAGGPPSGEEPVADGESVTDGELVSGGEAVGVGVAREGAGAAGGG</sequence>
<comment type="caution">
    <text evidence="2">The sequence shown here is derived from an EMBL/GenBank/DDBJ whole genome shotgun (WGS) entry which is preliminary data.</text>
</comment>